<dbReference type="InterPro" id="IPR039422">
    <property type="entry name" value="MarR/SlyA-like"/>
</dbReference>
<keyword evidence="2" id="KW-1185">Reference proteome</keyword>
<dbReference type="PANTHER" id="PTHR33164">
    <property type="entry name" value="TRANSCRIPTIONAL REGULATOR, MARR FAMILY"/>
    <property type="match status" value="1"/>
</dbReference>
<dbReference type="EMBL" id="BOMM01000040">
    <property type="protein sequence ID" value="GIE12726.1"/>
    <property type="molecule type" value="Genomic_DNA"/>
</dbReference>
<comment type="caution">
    <text evidence="1">The sequence shown here is derived from an EMBL/GenBank/DDBJ whole genome shotgun (WGS) entry which is preliminary data.</text>
</comment>
<proteinExistence type="predicted"/>
<dbReference type="InterPro" id="IPR036390">
    <property type="entry name" value="WH_DNA-bd_sf"/>
</dbReference>
<dbReference type="Gene3D" id="1.10.10.10">
    <property type="entry name" value="Winged helix-like DNA-binding domain superfamily/Winged helix DNA-binding domain"/>
    <property type="match status" value="1"/>
</dbReference>
<gene>
    <name evidence="1" type="ORF">Afe05nite_45660</name>
</gene>
<dbReference type="PANTHER" id="PTHR33164:SF57">
    <property type="entry name" value="MARR-FAMILY TRANSCRIPTIONAL REGULATOR"/>
    <property type="match status" value="1"/>
</dbReference>
<dbReference type="Proteomes" id="UP000598174">
    <property type="component" value="Unassembled WGS sequence"/>
</dbReference>
<dbReference type="InterPro" id="IPR036388">
    <property type="entry name" value="WH-like_DNA-bd_sf"/>
</dbReference>
<dbReference type="SUPFAM" id="SSF46785">
    <property type="entry name" value="Winged helix' DNA-binding domain"/>
    <property type="match status" value="1"/>
</dbReference>
<dbReference type="GO" id="GO:0003700">
    <property type="term" value="F:DNA-binding transcription factor activity"/>
    <property type="evidence" value="ECO:0007669"/>
    <property type="project" value="InterPro"/>
</dbReference>
<dbReference type="AlphaFoldDB" id="A0A919J8X3"/>
<accession>A0A919J8X3</accession>
<dbReference type="GO" id="GO:0006950">
    <property type="term" value="P:response to stress"/>
    <property type="evidence" value="ECO:0007669"/>
    <property type="project" value="TreeGrafter"/>
</dbReference>
<evidence type="ECO:0000313" key="1">
    <source>
        <dbReference type="EMBL" id="GIE12726.1"/>
    </source>
</evidence>
<reference evidence="1" key="1">
    <citation type="submission" date="2021-01" db="EMBL/GenBank/DDBJ databases">
        <title>Whole genome shotgun sequence of Actinoplanes ferrugineus NBRC 15555.</title>
        <authorList>
            <person name="Komaki H."/>
            <person name="Tamura T."/>
        </authorList>
    </citation>
    <scope>NUCLEOTIDE SEQUENCE</scope>
    <source>
        <strain evidence="1">NBRC 15555</strain>
    </source>
</reference>
<protein>
    <submittedName>
        <fullName evidence="1">MarR family transcriptional regulator</fullName>
    </submittedName>
</protein>
<sequence length="153" mass="16764">MSARGPGQLLFSFVRLWSRRRAAGDPTIAEQGRLVQVTEAVNALVARDEPATVNAVAHELGIDQSGASRLVKSATDAGYLSMAKGTSDGRRREVSITTAGQAALKDAHRWQEQVFDDLTVGWSRQRREDFRRAMADLIARSHAIEAPARPTRP</sequence>
<organism evidence="1 2">
    <name type="scientific">Paractinoplanes ferrugineus</name>
    <dbReference type="NCBI Taxonomy" id="113564"/>
    <lineage>
        <taxon>Bacteria</taxon>
        <taxon>Bacillati</taxon>
        <taxon>Actinomycetota</taxon>
        <taxon>Actinomycetes</taxon>
        <taxon>Micromonosporales</taxon>
        <taxon>Micromonosporaceae</taxon>
        <taxon>Paractinoplanes</taxon>
    </lineage>
</organism>
<name>A0A919J8X3_9ACTN</name>
<evidence type="ECO:0000313" key="2">
    <source>
        <dbReference type="Proteomes" id="UP000598174"/>
    </source>
</evidence>